<keyword evidence="12 15" id="KW-0511">Multifunctional enzyme</keyword>
<evidence type="ECO:0000256" key="11">
    <source>
        <dbReference type="ARBA" id="ARBA00023125"/>
    </source>
</evidence>
<name>A0A8T5GFM3_9ARCH</name>
<evidence type="ECO:0000256" key="7">
    <source>
        <dbReference type="ARBA" id="ARBA00022722"/>
    </source>
</evidence>
<dbReference type="PANTHER" id="PTHR10416:SF0">
    <property type="entry name" value="DNA POLYMERASE DELTA SUBUNIT 2"/>
    <property type="match status" value="1"/>
</dbReference>
<dbReference type="GO" id="GO:0003887">
    <property type="term" value="F:DNA-directed DNA polymerase activity"/>
    <property type="evidence" value="ECO:0007669"/>
    <property type="project" value="UniProtKB-UniRule"/>
</dbReference>
<comment type="catalytic activity">
    <reaction evidence="1 15">
        <text>Exonucleolytic cleavage in the 3'- to 5'-direction to yield nucleoside 5'-phosphates.</text>
        <dbReference type="EC" id="3.1.11.1"/>
    </reaction>
</comment>
<evidence type="ECO:0000256" key="2">
    <source>
        <dbReference type="ARBA" id="ARBA00006035"/>
    </source>
</evidence>
<evidence type="ECO:0000313" key="17">
    <source>
        <dbReference type="EMBL" id="MBT4870702.1"/>
    </source>
</evidence>
<dbReference type="GO" id="GO:0003677">
    <property type="term" value="F:DNA binding"/>
    <property type="evidence" value="ECO:0007669"/>
    <property type="project" value="UniProtKB-UniRule"/>
</dbReference>
<dbReference type="Gene3D" id="3.60.21.50">
    <property type="match status" value="1"/>
</dbReference>
<keyword evidence="5 15" id="KW-0548">Nucleotidyltransferase</keyword>
<dbReference type="EC" id="2.7.7.7" evidence="15"/>
<keyword evidence="9 15" id="KW-0269">Exonuclease</keyword>
<dbReference type="EMBL" id="JABJNZ010000052">
    <property type="protein sequence ID" value="MBT4870702.1"/>
    <property type="molecule type" value="Genomic_DNA"/>
</dbReference>
<dbReference type="InterPro" id="IPR029052">
    <property type="entry name" value="Metallo-depent_PP-like"/>
</dbReference>
<evidence type="ECO:0000256" key="5">
    <source>
        <dbReference type="ARBA" id="ARBA00022695"/>
    </source>
</evidence>
<gene>
    <name evidence="15" type="primary">polB</name>
    <name evidence="17" type="ORF">HON47_03955</name>
</gene>
<keyword evidence="6 15" id="KW-0235">DNA replication</keyword>
<dbReference type="Proteomes" id="UP000722459">
    <property type="component" value="Unassembled WGS sequence"/>
</dbReference>
<sequence length="504" mass="58077">MVQIQEITNFANEKGLIISKDALEELSQQTDWKVILEELGKEDNPIVNKEALSKRMVKTKFSGVNTEVEIRKTRFNAYVKDRTPNFRIMGEYDVTGKSHCEGKKEDFLRLFRSKYKLISSMLKERHNLTPIAIKDLKGVAKNENIDVIGMVNRKWTTKNNHIAFEIEDLEAKCVVLVMEKEKELMKKAEHVLEDNVVGFKGVKIGDDFLILKEFYWPDTPIGSPKLLDEEIYTGCTSDFHIGGNTFLEGPVKKWLEYLNGKNLAGKKLDRVGRMQYLFVVGDNVAGIGVYPGQFDELKIKDLFKQYEAFEEVMLQIPEYVQVFICPGQHDAVRRAEPQPAISKEFCPRLHQMKNFHFIASPSWVETEGLKNLIYHGPSIHDLISSVSFLDMDHPQEGMIELLKKRDLMPKYGGRNPYVPEERDYMVIKEVPDFVWIGDMHHNGYSTYRSTTIINGGTWEAQTDFQKKIGHHPTPGVFPMVNLKNRQISEVYFMREGLEKEVSAK</sequence>
<comment type="catalytic activity">
    <reaction evidence="14 15">
        <text>DNA(n) + a 2'-deoxyribonucleoside 5'-triphosphate = DNA(n+1) + diphosphate</text>
        <dbReference type="Rhea" id="RHEA:22508"/>
        <dbReference type="Rhea" id="RHEA-COMP:17339"/>
        <dbReference type="Rhea" id="RHEA-COMP:17340"/>
        <dbReference type="ChEBI" id="CHEBI:33019"/>
        <dbReference type="ChEBI" id="CHEBI:61560"/>
        <dbReference type="ChEBI" id="CHEBI:173112"/>
        <dbReference type="EC" id="2.7.7.7"/>
    </reaction>
</comment>
<evidence type="ECO:0000256" key="10">
    <source>
        <dbReference type="ARBA" id="ARBA00022932"/>
    </source>
</evidence>
<dbReference type="HAMAP" id="MF_00325">
    <property type="entry name" value="DNApol_II_A_arch"/>
    <property type="match status" value="1"/>
</dbReference>
<dbReference type="GO" id="GO:0008310">
    <property type="term" value="F:single-stranded DNA 3'-5' DNA exonuclease activity"/>
    <property type="evidence" value="ECO:0007669"/>
    <property type="project" value="UniProtKB-EC"/>
</dbReference>
<evidence type="ECO:0000256" key="15">
    <source>
        <dbReference type="HAMAP-Rule" id="MF_00325"/>
    </source>
</evidence>
<evidence type="ECO:0000256" key="12">
    <source>
        <dbReference type="ARBA" id="ARBA00023268"/>
    </source>
</evidence>
<protein>
    <recommendedName>
        <fullName evidence="15">DNA polymerase II small subunit</fullName>
        <shortName evidence="15">Pol II</shortName>
        <ecNumber evidence="15">2.7.7.7</ecNumber>
    </recommendedName>
    <alternativeName>
        <fullName evidence="15">Exodeoxyribonuclease small subunit</fullName>
        <ecNumber evidence="15">3.1.11.1</ecNumber>
    </alternativeName>
</protein>
<dbReference type="AlphaFoldDB" id="A0A8T5GFM3"/>
<dbReference type="GO" id="GO:0006308">
    <property type="term" value="P:DNA catabolic process"/>
    <property type="evidence" value="ECO:0007669"/>
    <property type="project" value="UniProtKB-UniRule"/>
</dbReference>
<evidence type="ECO:0000256" key="4">
    <source>
        <dbReference type="ARBA" id="ARBA00022679"/>
    </source>
</evidence>
<evidence type="ECO:0000256" key="14">
    <source>
        <dbReference type="ARBA" id="ARBA00049244"/>
    </source>
</evidence>
<keyword evidence="10 15" id="KW-0239">DNA-directed DNA polymerase</keyword>
<comment type="similarity">
    <text evidence="2 15">Belongs to the DNA polymerase delta/II small subunit family.</text>
</comment>
<evidence type="ECO:0000256" key="13">
    <source>
        <dbReference type="ARBA" id="ARBA00024817"/>
    </source>
</evidence>
<dbReference type="Pfam" id="PF04042">
    <property type="entry name" value="DNA_pol_E_B"/>
    <property type="match status" value="1"/>
</dbReference>
<keyword evidence="11 15" id="KW-0238">DNA-binding</keyword>
<feature type="domain" description="DNA polymerase alpha/delta/epsilon subunit B" evidence="16">
    <location>
        <begin position="296"/>
        <end position="440"/>
    </location>
</feature>
<dbReference type="InterPro" id="IPR024826">
    <property type="entry name" value="DNA_pol_delta/II_ssu"/>
</dbReference>
<keyword evidence="4 15" id="KW-0808">Transferase</keyword>
<evidence type="ECO:0000313" key="18">
    <source>
        <dbReference type="Proteomes" id="UP000722459"/>
    </source>
</evidence>
<dbReference type="GO" id="GO:0006271">
    <property type="term" value="P:DNA strand elongation involved in DNA replication"/>
    <property type="evidence" value="ECO:0007669"/>
    <property type="project" value="TreeGrafter"/>
</dbReference>
<comment type="subunit">
    <text evidence="3 15">Heterodimer of a large subunit and a small subunit.</text>
</comment>
<comment type="function">
    <text evidence="13 15">Possesses two activities: a DNA synthesis (polymerase) and an exonucleolytic activity that degrades single-stranded DNA in the 3' to 5' direction. Has a template-primer preference which is characteristic of a replicative DNA polymerase.</text>
</comment>
<evidence type="ECO:0000256" key="3">
    <source>
        <dbReference type="ARBA" id="ARBA00011315"/>
    </source>
</evidence>
<evidence type="ECO:0000256" key="1">
    <source>
        <dbReference type="ARBA" id="ARBA00000563"/>
    </source>
</evidence>
<organism evidence="17 18">
    <name type="scientific">Candidatus Iainarchaeum sp</name>
    <dbReference type="NCBI Taxonomy" id="3101447"/>
    <lineage>
        <taxon>Archaea</taxon>
        <taxon>Candidatus Iainarchaeota</taxon>
        <taxon>Candidatus Iainarchaeia</taxon>
        <taxon>Candidatus Iainarchaeales</taxon>
        <taxon>Candidatus Iainarchaeaceae</taxon>
        <taxon>Candidatus Iainarchaeum</taxon>
    </lineage>
</organism>
<evidence type="ECO:0000256" key="9">
    <source>
        <dbReference type="ARBA" id="ARBA00022839"/>
    </source>
</evidence>
<dbReference type="PIRSF" id="PIRSF000803">
    <property type="entry name" value="Arc_Pol2_small"/>
    <property type="match status" value="1"/>
</dbReference>
<evidence type="ECO:0000259" key="16">
    <source>
        <dbReference type="Pfam" id="PF04042"/>
    </source>
</evidence>
<evidence type="ECO:0000256" key="8">
    <source>
        <dbReference type="ARBA" id="ARBA00022801"/>
    </source>
</evidence>
<evidence type="ECO:0000256" key="6">
    <source>
        <dbReference type="ARBA" id="ARBA00022705"/>
    </source>
</evidence>
<dbReference type="EC" id="3.1.11.1" evidence="15"/>
<reference evidence="17" key="1">
    <citation type="journal article" date="2021" name="ISME J.">
        <title>Mercury methylation by metabolically versatile and cosmopolitan marine bacteria.</title>
        <authorList>
            <person name="Lin H."/>
            <person name="Ascher D.B."/>
            <person name="Myung Y."/>
            <person name="Lamborg C.H."/>
            <person name="Hallam S.J."/>
            <person name="Gionfriddo C.M."/>
            <person name="Holt K.E."/>
            <person name="Moreau J.W."/>
        </authorList>
    </citation>
    <scope>NUCLEOTIDE SEQUENCE</scope>
    <source>
        <strain evidence="17">SI075_bin30</strain>
    </source>
</reference>
<proteinExistence type="inferred from homology"/>
<keyword evidence="8 15" id="KW-0378">Hydrolase</keyword>
<accession>A0A8T5GFM3</accession>
<dbReference type="SUPFAM" id="SSF56300">
    <property type="entry name" value="Metallo-dependent phosphatases"/>
    <property type="match status" value="1"/>
</dbReference>
<dbReference type="InterPro" id="IPR007185">
    <property type="entry name" value="DNA_pol_a/d/e_bsu"/>
</dbReference>
<dbReference type="PANTHER" id="PTHR10416">
    <property type="entry name" value="DNA POLYMERASE DELTA SUBUNIT 2"/>
    <property type="match status" value="1"/>
</dbReference>
<dbReference type="InterPro" id="IPR011149">
    <property type="entry name" value="Pol2_small_arc"/>
</dbReference>
<dbReference type="GO" id="GO:0042575">
    <property type="term" value="C:DNA polymerase complex"/>
    <property type="evidence" value="ECO:0007669"/>
    <property type="project" value="TreeGrafter"/>
</dbReference>
<keyword evidence="7 15" id="KW-0540">Nuclease</keyword>
<comment type="caution">
    <text evidence="17">The sequence shown here is derived from an EMBL/GenBank/DDBJ whole genome shotgun (WGS) entry which is preliminary data.</text>
</comment>